<dbReference type="Pfam" id="PF02686">
    <property type="entry name" value="GatC"/>
    <property type="match status" value="1"/>
</dbReference>
<evidence type="ECO:0000313" key="3">
    <source>
        <dbReference type="Proteomes" id="UP000176650"/>
    </source>
</evidence>
<dbReference type="EMBL" id="MEYS01000001">
    <property type="protein sequence ID" value="OGD34562.1"/>
    <property type="molecule type" value="Genomic_DNA"/>
</dbReference>
<keyword evidence="1" id="KW-0648">Protein biosynthesis</keyword>
<dbReference type="Proteomes" id="UP000176650">
    <property type="component" value="Unassembled WGS sequence"/>
</dbReference>
<dbReference type="GO" id="GO:0050566">
    <property type="term" value="F:asparaginyl-tRNA synthase (glutamine-hydrolyzing) activity"/>
    <property type="evidence" value="ECO:0007669"/>
    <property type="project" value="RHEA"/>
</dbReference>
<protein>
    <recommendedName>
        <fullName evidence="1">Aspartyl/glutamyl-tRNA(Asn/Gln) amidotransferase subunit C</fullName>
        <shortName evidence="1">Asp/Glu-ADT subunit C</shortName>
        <ecNumber evidence="1">6.3.5.-</ecNumber>
    </recommendedName>
</protein>
<dbReference type="PANTHER" id="PTHR15004:SF0">
    <property type="entry name" value="GLUTAMYL-TRNA(GLN) AMIDOTRANSFERASE SUBUNIT C, MITOCHONDRIAL"/>
    <property type="match status" value="1"/>
</dbReference>
<dbReference type="GO" id="GO:0070681">
    <property type="term" value="P:glutaminyl-tRNAGln biosynthesis via transamidation"/>
    <property type="evidence" value="ECO:0007669"/>
    <property type="project" value="TreeGrafter"/>
</dbReference>
<evidence type="ECO:0000256" key="1">
    <source>
        <dbReference type="HAMAP-Rule" id="MF_00122"/>
    </source>
</evidence>
<evidence type="ECO:0000313" key="2">
    <source>
        <dbReference type="EMBL" id="OGD34562.1"/>
    </source>
</evidence>
<accession>A0A1F5BVC8</accession>
<dbReference type="Gene3D" id="1.10.20.60">
    <property type="entry name" value="Glu-tRNAGln amidotransferase C subunit, N-terminal domain"/>
    <property type="match status" value="1"/>
</dbReference>
<dbReference type="SUPFAM" id="SSF141000">
    <property type="entry name" value="Glu-tRNAGln amidotransferase C subunit"/>
    <property type="match status" value="1"/>
</dbReference>
<dbReference type="AlphaFoldDB" id="A0A1F5BVC8"/>
<dbReference type="GO" id="GO:0050567">
    <property type="term" value="F:glutaminyl-tRNA synthase (glutamine-hydrolyzing) activity"/>
    <property type="evidence" value="ECO:0007669"/>
    <property type="project" value="UniProtKB-UniRule"/>
</dbReference>
<dbReference type="InterPro" id="IPR003837">
    <property type="entry name" value="GatC"/>
</dbReference>
<organism evidence="2 3">
    <name type="scientific">Candidatus Azambacteria bacterium RIFCSPLOWO2_01_FULL_46_25</name>
    <dbReference type="NCBI Taxonomy" id="1797298"/>
    <lineage>
        <taxon>Bacteria</taxon>
        <taxon>Candidatus Azamiibacteriota</taxon>
    </lineage>
</organism>
<comment type="catalytic activity">
    <reaction evidence="1">
        <text>L-aspartyl-tRNA(Asn) + L-glutamine + ATP + H2O = L-asparaginyl-tRNA(Asn) + L-glutamate + ADP + phosphate + 2 H(+)</text>
        <dbReference type="Rhea" id="RHEA:14513"/>
        <dbReference type="Rhea" id="RHEA-COMP:9674"/>
        <dbReference type="Rhea" id="RHEA-COMP:9677"/>
        <dbReference type="ChEBI" id="CHEBI:15377"/>
        <dbReference type="ChEBI" id="CHEBI:15378"/>
        <dbReference type="ChEBI" id="CHEBI:29985"/>
        <dbReference type="ChEBI" id="CHEBI:30616"/>
        <dbReference type="ChEBI" id="CHEBI:43474"/>
        <dbReference type="ChEBI" id="CHEBI:58359"/>
        <dbReference type="ChEBI" id="CHEBI:78515"/>
        <dbReference type="ChEBI" id="CHEBI:78516"/>
        <dbReference type="ChEBI" id="CHEBI:456216"/>
    </reaction>
</comment>
<dbReference type="InterPro" id="IPR036113">
    <property type="entry name" value="Asp/Glu-ADT_sf_sub_c"/>
</dbReference>
<dbReference type="GO" id="GO:0006450">
    <property type="term" value="P:regulation of translational fidelity"/>
    <property type="evidence" value="ECO:0007669"/>
    <property type="project" value="InterPro"/>
</dbReference>
<reference evidence="2 3" key="1">
    <citation type="journal article" date="2016" name="Nat. Commun.">
        <title>Thousands of microbial genomes shed light on interconnected biogeochemical processes in an aquifer system.</title>
        <authorList>
            <person name="Anantharaman K."/>
            <person name="Brown C.T."/>
            <person name="Hug L.A."/>
            <person name="Sharon I."/>
            <person name="Castelle C.J."/>
            <person name="Probst A.J."/>
            <person name="Thomas B.C."/>
            <person name="Singh A."/>
            <person name="Wilkins M.J."/>
            <person name="Karaoz U."/>
            <person name="Brodie E.L."/>
            <person name="Williams K.H."/>
            <person name="Hubbard S.S."/>
            <person name="Banfield J.F."/>
        </authorList>
    </citation>
    <scope>NUCLEOTIDE SEQUENCE [LARGE SCALE GENOMIC DNA]</scope>
</reference>
<dbReference type="GO" id="GO:0006412">
    <property type="term" value="P:translation"/>
    <property type="evidence" value="ECO:0007669"/>
    <property type="project" value="UniProtKB-UniRule"/>
</dbReference>
<keyword evidence="1" id="KW-0436">Ligase</keyword>
<dbReference type="GO" id="GO:0005524">
    <property type="term" value="F:ATP binding"/>
    <property type="evidence" value="ECO:0007669"/>
    <property type="project" value="UniProtKB-KW"/>
</dbReference>
<sequence>MDIKTVQHIAKLSYLSVPDAELERFAKDLSAIISYVSELDGADTKGTQITAREVQTRNVMREDESKEKESAEAAAELVAAAPDSEDGYVKVKAIL</sequence>
<keyword evidence="1" id="KW-0547">Nucleotide-binding</keyword>
<comment type="similarity">
    <text evidence="1">Belongs to the GatC family.</text>
</comment>
<comment type="catalytic activity">
    <reaction evidence="1">
        <text>L-glutamyl-tRNA(Gln) + L-glutamine + ATP + H2O = L-glutaminyl-tRNA(Gln) + L-glutamate + ADP + phosphate + H(+)</text>
        <dbReference type="Rhea" id="RHEA:17521"/>
        <dbReference type="Rhea" id="RHEA-COMP:9681"/>
        <dbReference type="Rhea" id="RHEA-COMP:9684"/>
        <dbReference type="ChEBI" id="CHEBI:15377"/>
        <dbReference type="ChEBI" id="CHEBI:15378"/>
        <dbReference type="ChEBI" id="CHEBI:29985"/>
        <dbReference type="ChEBI" id="CHEBI:30616"/>
        <dbReference type="ChEBI" id="CHEBI:43474"/>
        <dbReference type="ChEBI" id="CHEBI:58359"/>
        <dbReference type="ChEBI" id="CHEBI:78520"/>
        <dbReference type="ChEBI" id="CHEBI:78521"/>
        <dbReference type="ChEBI" id="CHEBI:456216"/>
    </reaction>
</comment>
<dbReference type="HAMAP" id="MF_00122">
    <property type="entry name" value="GatC"/>
    <property type="match status" value="1"/>
</dbReference>
<comment type="subunit">
    <text evidence="1">Heterotrimer of A, B and C subunits.</text>
</comment>
<dbReference type="EC" id="6.3.5.-" evidence="1"/>
<comment type="function">
    <text evidence="1">Allows the formation of correctly charged Asn-tRNA(Asn) or Gln-tRNA(Gln) through the transamidation of misacylated Asp-tRNA(Asn) or Glu-tRNA(Gln) in organisms which lack either or both of asparaginyl-tRNA or glutaminyl-tRNA synthetases. The reaction takes place in the presence of glutamine and ATP through an activated phospho-Asp-tRNA(Asn) or phospho-Glu-tRNA(Gln).</text>
</comment>
<name>A0A1F5BVC8_9BACT</name>
<gene>
    <name evidence="1" type="primary">gatC</name>
    <name evidence="2" type="ORF">A2988_03570</name>
</gene>
<dbReference type="NCBIfam" id="TIGR00135">
    <property type="entry name" value="gatC"/>
    <property type="match status" value="1"/>
</dbReference>
<dbReference type="STRING" id="1797298.A2988_03570"/>
<keyword evidence="1" id="KW-0067">ATP-binding</keyword>
<proteinExistence type="inferred from homology"/>
<comment type="caution">
    <text evidence="2">The sequence shown here is derived from an EMBL/GenBank/DDBJ whole genome shotgun (WGS) entry which is preliminary data.</text>
</comment>
<dbReference type="PANTHER" id="PTHR15004">
    <property type="entry name" value="GLUTAMYL-TRNA(GLN) AMIDOTRANSFERASE SUBUNIT C, MITOCHONDRIAL"/>
    <property type="match status" value="1"/>
</dbReference>